<dbReference type="RefSeq" id="XP_040626339.1">
    <property type="nucleotide sequence ID" value="XM_040769017.1"/>
</dbReference>
<dbReference type="EMBL" id="JH795870">
    <property type="protein sequence ID" value="EJT99441.1"/>
    <property type="molecule type" value="Genomic_DNA"/>
</dbReference>
<reference evidence="1 2" key="1">
    <citation type="journal article" date="2012" name="Science">
        <title>The Paleozoic origin of enzymatic lignin decomposition reconstructed from 31 fungal genomes.</title>
        <authorList>
            <person name="Floudas D."/>
            <person name="Binder M."/>
            <person name="Riley R."/>
            <person name="Barry K."/>
            <person name="Blanchette R.A."/>
            <person name="Henrissat B."/>
            <person name="Martinez A.T."/>
            <person name="Otillar R."/>
            <person name="Spatafora J.W."/>
            <person name="Yadav J.S."/>
            <person name="Aerts A."/>
            <person name="Benoit I."/>
            <person name="Boyd A."/>
            <person name="Carlson A."/>
            <person name="Copeland A."/>
            <person name="Coutinho P.M."/>
            <person name="de Vries R.P."/>
            <person name="Ferreira P."/>
            <person name="Findley K."/>
            <person name="Foster B."/>
            <person name="Gaskell J."/>
            <person name="Glotzer D."/>
            <person name="Gorecki P."/>
            <person name="Heitman J."/>
            <person name="Hesse C."/>
            <person name="Hori C."/>
            <person name="Igarashi K."/>
            <person name="Jurgens J.A."/>
            <person name="Kallen N."/>
            <person name="Kersten P."/>
            <person name="Kohler A."/>
            <person name="Kuees U."/>
            <person name="Kumar T.K.A."/>
            <person name="Kuo A."/>
            <person name="LaButti K."/>
            <person name="Larrondo L.F."/>
            <person name="Lindquist E."/>
            <person name="Ling A."/>
            <person name="Lombard V."/>
            <person name="Lucas S."/>
            <person name="Lundell T."/>
            <person name="Martin R."/>
            <person name="McLaughlin D.J."/>
            <person name="Morgenstern I."/>
            <person name="Morin E."/>
            <person name="Murat C."/>
            <person name="Nagy L.G."/>
            <person name="Nolan M."/>
            <person name="Ohm R.A."/>
            <person name="Patyshakuliyeva A."/>
            <person name="Rokas A."/>
            <person name="Ruiz-Duenas F.J."/>
            <person name="Sabat G."/>
            <person name="Salamov A."/>
            <person name="Samejima M."/>
            <person name="Schmutz J."/>
            <person name="Slot J.C."/>
            <person name="St John F."/>
            <person name="Stenlid J."/>
            <person name="Sun H."/>
            <person name="Sun S."/>
            <person name="Syed K."/>
            <person name="Tsang A."/>
            <person name="Wiebenga A."/>
            <person name="Young D."/>
            <person name="Pisabarro A."/>
            <person name="Eastwood D.C."/>
            <person name="Martin F."/>
            <person name="Cullen D."/>
            <person name="Grigoriev I.V."/>
            <person name="Hibbett D.S."/>
        </authorList>
    </citation>
    <scope>NUCLEOTIDE SEQUENCE [LARGE SCALE GENOMIC DNA]</scope>
    <source>
        <strain evidence="1 2">DJM-731 SS1</strain>
    </source>
</reference>
<dbReference type="InterPro" id="IPR029058">
    <property type="entry name" value="AB_hydrolase_fold"/>
</dbReference>
<accession>M5G0T3</accession>
<gene>
    <name evidence="1" type="ORF">DACRYDRAFT_110163</name>
</gene>
<dbReference type="OrthoDB" id="408373at2759"/>
<dbReference type="GeneID" id="63684079"/>
<dbReference type="HOGENOM" id="CLU_1731412_0_0_1"/>
<organism evidence="1 2">
    <name type="scientific">Dacryopinax primogenitus (strain DJM 731)</name>
    <name type="common">Brown rot fungus</name>
    <dbReference type="NCBI Taxonomy" id="1858805"/>
    <lineage>
        <taxon>Eukaryota</taxon>
        <taxon>Fungi</taxon>
        <taxon>Dikarya</taxon>
        <taxon>Basidiomycota</taxon>
        <taxon>Agaricomycotina</taxon>
        <taxon>Dacrymycetes</taxon>
        <taxon>Dacrymycetales</taxon>
        <taxon>Dacrymycetaceae</taxon>
        <taxon>Dacryopinax</taxon>
    </lineage>
</organism>
<evidence type="ECO:0000313" key="2">
    <source>
        <dbReference type="Proteomes" id="UP000030653"/>
    </source>
</evidence>
<sequence length="151" mass="16784">MYSQTPLRGAVLLGGVSHIGAVPVVTFPELAKYLFKGLLATDNVDVAHDALFNIIDMLVHRPEDMPYRRRGCDATAWLTLGENMCDVLVLLFAEEDSGVDKGQAWEIIHETFGTRASKHWIKDAGHSPFLEKPCECRDAILSFADEVILDK</sequence>
<dbReference type="Gene3D" id="3.40.50.1820">
    <property type="entry name" value="alpha/beta hydrolase"/>
    <property type="match status" value="1"/>
</dbReference>
<dbReference type="Proteomes" id="UP000030653">
    <property type="component" value="Unassembled WGS sequence"/>
</dbReference>
<evidence type="ECO:0000313" key="1">
    <source>
        <dbReference type="EMBL" id="EJT99441.1"/>
    </source>
</evidence>
<keyword evidence="2" id="KW-1185">Reference proteome</keyword>
<dbReference type="STRING" id="1858805.M5G0T3"/>
<dbReference type="AlphaFoldDB" id="M5G0T3"/>
<proteinExistence type="predicted"/>
<dbReference type="SUPFAM" id="SSF53474">
    <property type="entry name" value="alpha/beta-Hydrolases"/>
    <property type="match status" value="1"/>
</dbReference>
<evidence type="ECO:0008006" key="3">
    <source>
        <dbReference type="Google" id="ProtNLM"/>
    </source>
</evidence>
<protein>
    <recommendedName>
        <fullName evidence="3">AB hydrolase-1 domain-containing protein</fullName>
    </recommendedName>
</protein>
<name>M5G0T3_DACPD</name>